<organism evidence="3 4">
    <name type="scientific">Achaetomium macrosporum</name>
    <dbReference type="NCBI Taxonomy" id="79813"/>
    <lineage>
        <taxon>Eukaryota</taxon>
        <taxon>Fungi</taxon>
        <taxon>Dikarya</taxon>
        <taxon>Ascomycota</taxon>
        <taxon>Pezizomycotina</taxon>
        <taxon>Sordariomycetes</taxon>
        <taxon>Sordariomycetidae</taxon>
        <taxon>Sordariales</taxon>
        <taxon>Chaetomiaceae</taxon>
        <taxon>Achaetomium</taxon>
    </lineage>
</organism>
<reference evidence="3" key="1">
    <citation type="journal article" date="2023" name="Mol. Phylogenet. Evol.">
        <title>Genome-scale phylogeny and comparative genomics of the fungal order Sordariales.</title>
        <authorList>
            <person name="Hensen N."/>
            <person name="Bonometti L."/>
            <person name="Westerberg I."/>
            <person name="Brannstrom I.O."/>
            <person name="Guillou S."/>
            <person name="Cros-Aarteil S."/>
            <person name="Calhoun S."/>
            <person name="Haridas S."/>
            <person name="Kuo A."/>
            <person name="Mondo S."/>
            <person name="Pangilinan J."/>
            <person name="Riley R."/>
            <person name="LaButti K."/>
            <person name="Andreopoulos B."/>
            <person name="Lipzen A."/>
            <person name="Chen C."/>
            <person name="Yan M."/>
            <person name="Daum C."/>
            <person name="Ng V."/>
            <person name="Clum A."/>
            <person name="Steindorff A."/>
            <person name="Ohm R.A."/>
            <person name="Martin F."/>
            <person name="Silar P."/>
            <person name="Natvig D.O."/>
            <person name="Lalanne C."/>
            <person name="Gautier V."/>
            <person name="Ament-Velasquez S.L."/>
            <person name="Kruys A."/>
            <person name="Hutchinson M.I."/>
            <person name="Powell A.J."/>
            <person name="Barry K."/>
            <person name="Miller A.N."/>
            <person name="Grigoriev I.V."/>
            <person name="Debuchy R."/>
            <person name="Gladieux P."/>
            <person name="Hiltunen Thoren M."/>
            <person name="Johannesson H."/>
        </authorList>
    </citation>
    <scope>NUCLEOTIDE SEQUENCE</scope>
    <source>
        <strain evidence="3">CBS 532.94</strain>
    </source>
</reference>
<feature type="chain" id="PRO_5042911356" description="Peptidyl-tRNA hydrolase" evidence="2">
    <location>
        <begin position="18"/>
        <end position="285"/>
    </location>
</feature>
<feature type="transmembrane region" description="Helical" evidence="1">
    <location>
        <begin position="230"/>
        <end position="252"/>
    </location>
</feature>
<evidence type="ECO:0000256" key="2">
    <source>
        <dbReference type="SAM" id="SignalP"/>
    </source>
</evidence>
<keyword evidence="1" id="KW-0472">Membrane</keyword>
<dbReference type="Proteomes" id="UP001303760">
    <property type="component" value="Unassembled WGS sequence"/>
</dbReference>
<feature type="signal peptide" evidence="2">
    <location>
        <begin position="1"/>
        <end position="17"/>
    </location>
</feature>
<evidence type="ECO:0000313" key="3">
    <source>
        <dbReference type="EMBL" id="KAK4242126.1"/>
    </source>
</evidence>
<comment type="caution">
    <text evidence="3">The sequence shown here is derived from an EMBL/GenBank/DDBJ whole genome shotgun (WGS) entry which is preliminary data.</text>
</comment>
<keyword evidence="1" id="KW-0812">Transmembrane</keyword>
<accession>A0AAN7CI98</accession>
<evidence type="ECO:0000256" key="1">
    <source>
        <dbReference type="SAM" id="Phobius"/>
    </source>
</evidence>
<name>A0AAN7CI98_9PEZI</name>
<reference evidence="3" key="2">
    <citation type="submission" date="2023-05" db="EMBL/GenBank/DDBJ databases">
        <authorList>
            <consortium name="Lawrence Berkeley National Laboratory"/>
            <person name="Steindorff A."/>
            <person name="Hensen N."/>
            <person name="Bonometti L."/>
            <person name="Westerberg I."/>
            <person name="Brannstrom I.O."/>
            <person name="Guillou S."/>
            <person name="Cros-Aarteil S."/>
            <person name="Calhoun S."/>
            <person name="Haridas S."/>
            <person name="Kuo A."/>
            <person name="Mondo S."/>
            <person name="Pangilinan J."/>
            <person name="Riley R."/>
            <person name="Labutti K."/>
            <person name="Andreopoulos B."/>
            <person name="Lipzen A."/>
            <person name="Chen C."/>
            <person name="Yanf M."/>
            <person name="Daum C."/>
            <person name="Ng V."/>
            <person name="Clum A."/>
            <person name="Ohm R."/>
            <person name="Martin F."/>
            <person name="Silar P."/>
            <person name="Natvig D."/>
            <person name="Lalanne C."/>
            <person name="Gautier V."/>
            <person name="Ament-Velasquez S.L."/>
            <person name="Kruys A."/>
            <person name="Hutchinson M.I."/>
            <person name="Powell A.J."/>
            <person name="Barry K."/>
            <person name="Miller A.N."/>
            <person name="Grigoriev I.V."/>
            <person name="Debuchy R."/>
            <person name="Gladieux P."/>
            <person name="Thoren M.H."/>
            <person name="Johannesson H."/>
        </authorList>
    </citation>
    <scope>NUCLEOTIDE SEQUENCE</scope>
    <source>
        <strain evidence="3">CBS 532.94</strain>
    </source>
</reference>
<evidence type="ECO:0008006" key="5">
    <source>
        <dbReference type="Google" id="ProtNLM"/>
    </source>
</evidence>
<dbReference type="AlphaFoldDB" id="A0AAN7CI98"/>
<sequence length="285" mass="31083">MRFSTTALLALPLLASAAESPFEQYKAKFQNFLSSFGVSVPNAEKAADAVSSAASAATGKAKTKQVAEPMKIETLTLENWKDTLYGPVKAEATQPEEWLVLVTGRNKTCYGHCNKVEAAFNESAKTFANLPTSQSPQHLGYVNCDDQPVLCNAWSANTGALWLFEMLPEPASVDIYAKRLNLTTTTTQDIVDAYNADKADAETGWRKIDPEGYFHPFHGKFARWGVAVPLAYFFWALSAIPSWGMMLIVSFLSRTMMNRRMDGMGRQAAAPAAAPRAAPPGDARS</sequence>
<protein>
    <recommendedName>
        <fullName evidence="5">Peptidyl-tRNA hydrolase</fullName>
    </recommendedName>
</protein>
<evidence type="ECO:0000313" key="4">
    <source>
        <dbReference type="Proteomes" id="UP001303760"/>
    </source>
</evidence>
<proteinExistence type="predicted"/>
<keyword evidence="1" id="KW-1133">Transmembrane helix</keyword>
<keyword evidence="4" id="KW-1185">Reference proteome</keyword>
<keyword evidence="2" id="KW-0732">Signal</keyword>
<dbReference type="EMBL" id="MU860012">
    <property type="protein sequence ID" value="KAK4242126.1"/>
    <property type="molecule type" value="Genomic_DNA"/>
</dbReference>
<gene>
    <name evidence="3" type="ORF">C8A03DRAFT_40546</name>
</gene>